<sequence length="328" mass="36417">MKKRKKSKAAKILVPLAVLILIAAGFFVYRSRNSGGRDIPAMNFTVRSELYRDVIEITGNIKAAQQQNLQAAGDGTVEAVYVREGDRVKKGDILFRLDDSSERYNLANHDFQMNQERINGALGKLELMEQQREVLIKKIEDRRMTALFDGIIGQLTLTEGDYAKAQDNFGYLIDRSYLKATVEVVETDASRLKAGQRVTLTFPAYPDLHVEAKVLSFPAVGRITTRGTTVLDTEIRIDNPPAEILPGYSFDGEIISGEEEEIIMVEAAAIAYEGGQAYAEKTDGETVLRADVEVVPYGRDMVRILSGLNPGDTVKMQTEGGFSMGRRR</sequence>
<dbReference type="GO" id="GO:1990281">
    <property type="term" value="C:efflux pump complex"/>
    <property type="evidence" value="ECO:0007669"/>
    <property type="project" value="TreeGrafter"/>
</dbReference>
<keyword evidence="1" id="KW-0472">Membrane</keyword>
<proteinExistence type="predicted"/>
<gene>
    <name evidence="4" type="ORF">JFL75_00665</name>
</gene>
<accession>A0A7T8BBR0</accession>
<dbReference type="EMBL" id="CP067089">
    <property type="protein sequence ID" value="QQO09468.1"/>
    <property type="molecule type" value="Genomic_DNA"/>
</dbReference>
<dbReference type="AlphaFoldDB" id="A0A7T8BBR0"/>
<dbReference type="KEGG" id="bhc:JFL75_00665"/>
<dbReference type="GO" id="GO:0015562">
    <property type="term" value="F:efflux transmembrane transporter activity"/>
    <property type="evidence" value="ECO:0007669"/>
    <property type="project" value="TreeGrafter"/>
</dbReference>
<evidence type="ECO:0000259" key="2">
    <source>
        <dbReference type="Pfam" id="PF25917"/>
    </source>
</evidence>
<evidence type="ECO:0000259" key="3">
    <source>
        <dbReference type="Pfam" id="PF25954"/>
    </source>
</evidence>
<protein>
    <submittedName>
        <fullName evidence="4">Efflux RND transporter periplasmic adaptor subunit</fullName>
    </submittedName>
</protein>
<evidence type="ECO:0000313" key="5">
    <source>
        <dbReference type="Proteomes" id="UP000595917"/>
    </source>
</evidence>
<dbReference type="PANTHER" id="PTHR30469">
    <property type="entry name" value="MULTIDRUG RESISTANCE PROTEIN MDTA"/>
    <property type="match status" value="1"/>
</dbReference>
<dbReference type="PANTHER" id="PTHR30469:SF15">
    <property type="entry name" value="HLYD FAMILY OF SECRETION PROTEINS"/>
    <property type="match status" value="1"/>
</dbReference>
<feature type="domain" description="CusB-like beta-barrel" evidence="3">
    <location>
        <begin position="181"/>
        <end position="249"/>
    </location>
</feature>
<reference evidence="4" key="1">
    <citation type="submission" date="2021-01" db="EMBL/GenBank/DDBJ databases">
        <title>Description of Breznakiella homolactica.</title>
        <authorList>
            <person name="Song Y."/>
            <person name="Brune A."/>
        </authorList>
    </citation>
    <scope>NUCLEOTIDE SEQUENCE</scope>
    <source>
        <strain evidence="4">RmG30</strain>
    </source>
</reference>
<keyword evidence="1" id="KW-0812">Transmembrane</keyword>
<dbReference type="Pfam" id="PF25917">
    <property type="entry name" value="BSH_RND"/>
    <property type="match status" value="1"/>
</dbReference>
<dbReference type="InterPro" id="IPR058792">
    <property type="entry name" value="Beta-barrel_RND_2"/>
</dbReference>
<keyword evidence="5" id="KW-1185">Reference proteome</keyword>
<name>A0A7T8BBR0_9SPIR</name>
<feature type="domain" description="Multidrug resistance protein MdtA-like barrel-sandwich hybrid" evidence="2">
    <location>
        <begin position="73"/>
        <end position="168"/>
    </location>
</feature>
<dbReference type="Gene3D" id="2.40.50.100">
    <property type="match status" value="1"/>
</dbReference>
<dbReference type="Pfam" id="PF25954">
    <property type="entry name" value="Beta-barrel_RND_2"/>
    <property type="match status" value="1"/>
</dbReference>
<dbReference type="InterPro" id="IPR058625">
    <property type="entry name" value="MdtA-like_BSH"/>
</dbReference>
<keyword evidence="1" id="KW-1133">Transmembrane helix</keyword>
<dbReference type="RefSeq" id="WP_215626771.1">
    <property type="nucleotide sequence ID" value="NZ_CP067089.2"/>
</dbReference>
<organism evidence="4 5">
    <name type="scientific">Breznakiella homolactica</name>
    <dbReference type="NCBI Taxonomy" id="2798577"/>
    <lineage>
        <taxon>Bacteria</taxon>
        <taxon>Pseudomonadati</taxon>
        <taxon>Spirochaetota</taxon>
        <taxon>Spirochaetia</taxon>
        <taxon>Spirochaetales</taxon>
        <taxon>Breznakiellaceae</taxon>
        <taxon>Breznakiella</taxon>
    </lineage>
</organism>
<evidence type="ECO:0000313" key="4">
    <source>
        <dbReference type="EMBL" id="QQO09468.1"/>
    </source>
</evidence>
<dbReference type="Gene3D" id="2.40.30.170">
    <property type="match status" value="1"/>
</dbReference>
<dbReference type="SUPFAM" id="SSF111369">
    <property type="entry name" value="HlyD-like secretion proteins"/>
    <property type="match status" value="1"/>
</dbReference>
<dbReference type="Proteomes" id="UP000595917">
    <property type="component" value="Chromosome"/>
</dbReference>
<feature type="transmembrane region" description="Helical" evidence="1">
    <location>
        <begin position="12"/>
        <end position="29"/>
    </location>
</feature>
<dbReference type="Gene3D" id="2.40.420.20">
    <property type="match status" value="1"/>
</dbReference>
<evidence type="ECO:0000256" key="1">
    <source>
        <dbReference type="SAM" id="Phobius"/>
    </source>
</evidence>